<comment type="similarity">
    <text evidence="2 12">Belongs to the cytochrome ubiquinol oxidase subunit 1 family.</text>
</comment>
<keyword evidence="5 12" id="KW-0349">Heme</keyword>
<evidence type="ECO:0000256" key="3">
    <source>
        <dbReference type="ARBA" id="ARBA00022448"/>
    </source>
</evidence>
<protein>
    <submittedName>
        <fullName evidence="13">Cytochrome ubiquinol oxidase subunit I</fullName>
    </submittedName>
</protein>
<evidence type="ECO:0000256" key="1">
    <source>
        <dbReference type="ARBA" id="ARBA00004651"/>
    </source>
</evidence>
<evidence type="ECO:0000256" key="2">
    <source>
        <dbReference type="ARBA" id="ARBA00009819"/>
    </source>
</evidence>
<keyword evidence="8 12" id="KW-0249">Electron transport</keyword>
<feature type="transmembrane region" description="Helical" evidence="12">
    <location>
        <begin position="15"/>
        <end position="37"/>
    </location>
</feature>
<keyword evidence="9 12" id="KW-1133">Transmembrane helix</keyword>
<feature type="transmembrane region" description="Helical" evidence="12">
    <location>
        <begin position="356"/>
        <end position="383"/>
    </location>
</feature>
<evidence type="ECO:0000313" key="13">
    <source>
        <dbReference type="EMBL" id="MFC0525067.1"/>
    </source>
</evidence>
<organism evidence="13 14">
    <name type="scientific">Pontibacillus salicampi</name>
    <dbReference type="NCBI Taxonomy" id="1449801"/>
    <lineage>
        <taxon>Bacteria</taxon>
        <taxon>Bacillati</taxon>
        <taxon>Bacillota</taxon>
        <taxon>Bacilli</taxon>
        <taxon>Bacillales</taxon>
        <taxon>Bacillaceae</taxon>
        <taxon>Pontibacillus</taxon>
    </lineage>
</organism>
<evidence type="ECO:0000256" key="6">
    <source>
        <dbReference type="ARBA" id="ARBA00022692"/>
    </source>
</evidence>
<accession>A0ABV6LRP7</accession>
<feature type="transmembrane region" description="Helical" evidence="12">
    <location>
        <begin position="403"/>
        <end position="429"/>
    </location>
</feature>
<sequence length="445" mass="49240">MDTVVLARALFGSTLGFHIIYATIGVGVPVMIIIAECMHLITKDKHYAIMAKRWTKGFAILLAVSIASGTIVGVMLSLLFPGFMEIVGQVIALPFQIEIFAFLIEAVFMSIYLYAADRLPSWLRLVSIISVAVGATASAVLITDAHAWMNTPAGFEMNDAGKIINVNPWEAFFNPSFVVTAIHVTVSAYMTVAFLIASIGAIRLLQKNLTKEERVYHRKSLTIAIYLGAIMSLATAVNGHETAQMLHEYNPRKLAGAEGLFETTKYAPLSIGGYTSREEEEVKFAIEVPYALSFLAGDRFDTEVKGLKEYPEELWPPLYIHTLFNVMVGIGTMLIGLSFLAIALKWIRRKPLPNWILALFVAGGPLALIAIEAGWCFSCIGRQPYTIVNVLKTTEAATQSTNVGLLFVLFVSLYVLLLFASVFILRFYFKRHPVHPEFNEKEVQS</sequence>
<feature type="transmembrane region" description="Helical" evidence="12">
    <location>
        <begin position="86"/>
        <end position="115"/>
    </location>
</feature>
<evidence type="ECO:0000256" key="4">
    <source>
        <dbReference type="ARBA" id="ARBA00022475"/>
    </source>
</evidence>
<feature type="transmembrane region" description="Helical" evidence="12">
    <location>
        <begin position="318"/>
        <end position="344"/>
    </location>
</feature>
<evidence type="ECO:0000313" key="14">
    <source>
        <dbReference type="Proteomes" id="UP001589836"/>
    </source>
</evidence>
<feature type="transmembrane region" description="Helical" evidence="12">
    <location>
        <begin position="177"/>
        <end position="202"/>
    </location>
</feature>
<keyword evidence="6 12" id="KW-0812">Transmembrane</keyword>
<keyword evidence="10 12" id="KW-0408">Iron</keyword>
<feature type="transmembrane region" description="Helical" evidence="12">
    <location>
        <begin position="122"/>
        <end position="142"/>
    </location>
</feature>
<dbReference type="PIRSF" id="PIRSF006446">
    <property type="entry name" value="Cyt_quinol_oxidase_1"/>
    <property type="match status" value="1"/>
</dbReference>
<keyword evidence="3 12" id="KW-0813">Transport</keyword>
<feature type="transmembrane region" description="Helical" evidence="12">
    <location>
        <begin position="58"/>
        <end position="80"/>
    </location>
</feature>
<dbReference type="PANTHER" id="PTHR30365:SF14">
    <property type="entry name" value="CYTOCHROME BD MENAQUINOL OXIDASE SUBUNIT I-RELATED"/>
    <property type="match status" value="1"/>
</dbReference>
<proteinExistence type="inferred from homology"/>
<dbReference type="PANTHER" id="PTHR30365">
    <property type="entry name" value="CYTOCHROME D UBIQUINOL OXIDASE"/>
    <property type="match status" value="1"/>
</dbReference>
<dbReference type="Proteomes" id="UP001589836">
    <property type="component" value="Unassembled WGS sequence"/>
</dbReference>
<keyword evidence="4 12" id="KW-1003">Cell membrane</keyword>
<reference evidence="13 14" key="1">
    <citation type="submission" date="2024-09" db="EMBL/GenBank/DDBJ databases">
        <authorList>
            <person name="Sun Q."/>
            <person name="Mori K."/>
        </authorList>
    </citation>
    <scope>NUCLEOTIDE SEQUENCE [LARGE SCALE GENOMIC DNA]</scope>
    <source>
        <strain evidence="13 14">NCAIM B.02529</strain>
    </source>
</reference>
<gene>
    <name evidence="13" type="ORF">ACFFGV_15915</name>
</gene>
<evidence type="ECO:0000256" key="7">
    <source>
        <dbReference type="ARBA" id="ARBA00022723"/>
    </source>
</evidence>
<evidence type="ECO:0000256" key="5">
    <source>
        <dbReference type="ARBA" id="ARBA00022617"/>
    </source>
</evidence>
<evidence type="ECO:0000256" key="12">
    <source>
        <dbReference type="PIRNR" id="PIRNR006446"/>
    </source>
</evidence>
<comment type="caution">
    <text evidence="13">The sequence shown here is derived from an EMBL/GenBank/DDBJ whole genome shotgun (WGS) entry which is preliminary data.</text>
</comment>
<dbReference type="EMBL" id="JBHLTP010000013">
    <property type="protein sequence ID" value="MFC0525067.1"/>
    <property type="molecule type" value="Genomic_DNA"/>
</dbReference>
<evidence type="ECO:0000256" key="8">
    <source>
        <dbReference type="ARBA" id="ARBA00022982"/>
    </source>
</evidence>
<evidence type="ECO:0000256" key="9">
    <source>
        <dbReference type="ARBA" id="ARBA00022989"/>
    </source>
</evidence>
<comment type="subcellular location">
    <subcellularLocation>
        <location evidence="1">Cell membrane</location>
        <topology evidence="1">Multi-pass membrane protein</topology>
    </subcellularLocation>
</comment>
<dbReference type="Pfam" id="PF01654">
    <property type="entry name" value="Cyt_bd_oxida_I"/>
    <property type="match status" value="1"/>
</dbReference>
<keyword evidence="11 12" id="KW-0472">Membrane</keyword>
<dbReference type="RefSeq" id="WP_377349839.1">
    <property type="nucleotide sequence ID" value="NZ_JBHLTP010000013.1"/>
</dbReference>
<keyword evidence="14" id="KW-1185">Reference proteome</keyword>
<feature type="transmembrane region" description="Helical" evidence="12">
    <location>
        <begin position="223"/>
        <end position="240"/>
    </location>
</feature>
<evidence type="ECO:0000256" key="11">
    <source>
        <dbReference type="ARBA" id="ARBA00023136"/>
    </source>
</evidence>
<dbReference type="InterPro" id="IPR002585">
    <property type="entry name" value="Cyt-d_ubiquinol_oxidase_su_1"/>
</dbReference>
<evidence type="ECO:0000256" key="10">
    <source>
        <dbReference type="ARBA" id="ARBA00023004"/>
    </source>
</evidence>
<name>A0ABV6LRP7_9BACI</name>
<keyword evidence="7 12" id="KW-0479">Metal-binding</keyword>